<keyword evidence="2" id="KW-1185">Reference proteome</keyword>
<gene>
    <name evidence="1" type="ORF">PSALAMII_LOCUS10421</name>
</gene>
<dbReference type="OrthoDB" id="2011769at2759"/>
<comment type="caution">
    <text evidence="1">The sequence shown here is derived from an EMBL/GenBank/DDBJ whole genome shotgun (WGS) entry which is preliminary data.</text>
</comment>
<dbReference type="Proteomes" id="UP001152649">
    <property type="component" value="Unassembled WGS sequence"/>
</dbReference>
<sequence length="71" mass="8016">MRIHIELKSASSEFIEFHLLNIPIRRDRHPEPLGSTSANLSVLFDINLGAHSYSLPLLSVVQDPEFQIFGT</sequence>
<organism evidence="1 2">
    <name type="scientific">Penicillium salamii</name>
    <dbReference type="NCBI Taxonomy" id="1612424"/>
    <lineage>
        <taxon>Eukaryota</taxon>
        <taxon>Fungi</taxon>
        <taxon>Dikarya</taxon>
        <taxon>Ascomycota</taxon>
        <taxon>Pezizomycotina</taxon>
        <taxon>Eurotiomycetes</taxon>
        <taxon>Eurotiomycetidae</taxon>
        <taxon>Eurotiales</taxon>
        <taxon>Aspergillaceae</taxon>
        <taxon>Penicillium</taxon>
    </lineage>
</organism>
<dbReference type="AlphaFoldDB" id="A0A9W4JWE5"/>
<accession>A0A9W4JWE5</accession>
<evidence type="ECO:0000313" key="1">
    <source>
        <dbReference type="EMBL" id="CAG8426043.1"/>
    </source>
</evidence>
<evidence type="ECO:0000313" key="2">
    <source>
        <dbReference type="Proteomes" id="UP001152649"/>
    </source>
</evidence>
<dbReference type="EMBL" id="CAJVPG010000450">
    <property type="protein sequence ID" value="CAG8426043.1"/>
    <property type="molecule type" value="Genomic_DNA"/>
</dbReference>
<protein>
    <submittedName>
        <fullName evidence="1">Uncharacterized protein</fullName>
    </submittedName>
</protein>
<reference evidence="1" key="1">
    <citation type="submission" date="2021-07" db="EMBL/GenBank/DDBJ databases">
        <authorList>
            <person name="Branca A.L. A."/>
        </authorList>
    </citation>
    <scope>NUCLEOTIDE SEQUENCE</scope>
</reference>
<proteinExistence type="predicted"/>
<name>A0A9W4JWE5_9EURO</name>